<comment type="caution">
    <text evidence="6">Lacks conserved residue(s) required for the propagation of feature annotation.</text>
</comment>
<reference evidence="8" key="1">
    <citation type="journal article" date="2020" name="Fungal Divers.">
        <title>Resolving the Mortierellaceae phylogeny through synthesis of multi-gene phylogenetics and phylogenomics.</title>
        <authorList>
            <person name="Vandepol N."/>
            <person name="Liber J."/>
            <person name="Desiro A."/>
            <person name="Na H."/>
            <person name="Kennedy M."/>
            <person name="Barry K."/>
            <person name="Grigoriev I.V."/>
            <person name="Miller A.N."/>
            <person name="O'Donnell K."/>
            <person name="Stajich J.E."/>
            <person name="Bonito G."/>
        </authorList>
    </citation>
    <scope>NUCLEOTIDE SEQUENCE</scope>
    <source>
        <strain evidence="8">MES-2147</strain>
    </source>
</reference>
<keyword evidence="4 6" id="KW-1133">Transmembrane helix</keyword>
<sequence>MALSRVGVWSFDLVITQIMQEYIEPVVDDDGDHDADLDFDSESDDNHHHHHDITDVSNTNTTNSNSGQAGLINGWHYSMMNLFELAQFILTMIWSDPKLYFIPCTLSFVCVVVGAVVYSMHVVRMRGHLFHYHRIASTASSYLASSASPTAATDTATATVDDEIAGQEAGIKVHEDGE</sequence>
<keyword evidence="6" id="KW-0406">Ion transport</keyword>
<proteinExistence type="inferred from homology"/>
<keyword evidence="2 6" id="KW-0813">Transport</keyword>
<dbReference type="Pfam" id="PF06963">
    <property type="entry name" value="FPN1"/>
    <property type="match status" value="1"/>
</dbReference>
<comment type="similarity">
    <text evidence="6">Belongs to the ferroportin (FP) (TC 2.A.100) family. SLC40A subfamily.</text>
</comment>
<feature type="transmembrane region" description="Helical" evidence="6">
    <location>
        <begin position="74"/>
        <end position="94"/>
    </location>
</feature>
<evidence type="ECO:0000313" key="9">
    <source>
        <dbReference type="Proteomes" id="UP000749646"/>
    </source>
</evidence>
<evidence type="ECO:0000256" key="3">
    <source>
        <dbReference type="ARBA" id="ARBA00022692"/>
    </source>
</evidence>
<feature type="transmembrane region" description="Helical" evidence="6">
    <location>
        <begin position="100"/>
        <end position="120"/>
    </location>
</feature>
<accession>A0A9P6JFZ7</accession>
<keyword evidence="5 6" id="KW-0472">Membrane</keyword>
<gene>
    <name evidence="8" type="ORF">BGZ65_009689</name>
</gene>
<dbReference type="AlphaFoldDB" id="A0A9P6JFZ7"/>
<dbReference type="EMBL" id="JAAAHW010004636">
    <property type="protein sequence ID" value="KAF9972656.1"/>
    <property type="molecule type" value="Genomic_DNA"/>
</dbReference>
<evidence type="ECO:0000256" key="1">
    <source>
        <dbReference type="ARBA" id="ARBA00004141"/>
    </source>
</evidence>
<evidence type="ECO:0000256" key="7">
    <source>
        <dbReference type="SAM" id="MobiDB-lite"/>
    </source>
</evidence>
<evidence type="ECO:0000256" key="5">
    <source>
        <dbReference type="ARBA" id="ARBA00023136"/>
    </source>
</evidence>
<feature type="region of interest" description="Disordered" evidence="7">
    <location>
        <begin position="34"/>
        <end position="62"/>
    </location>
</feature>
<comment type="function">
    <text evidence="6">May be involved in iron transport and iron homeostasis.</text>
</comment>
<keyword evidence="3 6" id="KW-0812">Transmembrane</keyword>
<feature type="compositionally biased region" description="Acidic residues" evidence="7">
    <location>
        <begin position="34"/>
        <end position="43"/>
    </location>
</feature>
<dbReference type="PANTHER" id="PTHR11660">
    <property type="entry name" value="SOLUTE CARRIER FAMILY 40 MEMBER"/>
    <property type="match status" value="1"/>
</dbReference>
<dbReference type="GO" id="GO:0005381">
    <property type="term" value="F:iron ion transmembrane transporter activity"/>
    <property type="evidence" value="ECO:0007669"/>
    <property type="project" value="UniProtKB-UniRule"/>
</dbReference>
<keyword evidence="9" id="KW-1185">Reference proteome</keyword>
<evidence type="ECO:0000256" key="4">
    <source>
        <dbReference type="ARBA" id="ARBA00022989"/>
    </source>
</evidence>
<comment type="caution">
    <text evidence="8">The sequence shown here is derived from an EMBL/GenBank/DDBJ whole genome shotgun (WGS) entry which is preliminary data.</text>
</comment>
<dbReference type="InterPro" id="IPR009716">
    <property type="entry name" value="Ferroportin-1"/>
</dbReference>
<evidence type="ECO:0000256" key="2">
    <source>
        <dbReference type="ARBA" id="ARBA00022448"/>
    </source>
</evidence>
<organism evidence="8 9">
    <name type="scientific">Modicella reniformis</name>
    <dbReference type="NCBI Taxonomy" id="1440133"/>
    <lineage>
        <taxon>Eukaryota</taxon>
        <taxon>Fungi</taxon>
        <taxon>Fungi incertae sedis</taxon>
        <taxon>Mucoromycota</taxon>
        <taxon>Mortierellomycotina</taxon>
        <taxon>Mortierellomycetes</taxon>
        <taxon>Mortierellales</taxon>
        <taxon>Mortierellaceae</taxon>
        <taxon>Modicella</taxon>
    </lineage>
</organism>
<dbReference type="GO" id="GO:0016020">
    <property type="term" value="C:membrane"/>
    <property type="evidence" value="ECO:0007669"/>
    <property type="project" value="UniProtKB-SubCell"/>
</dbReference>
<dbReference type="PANTHER" id="PTHR11660:SF57">
    <property type="entry name" value="SOLUTE CARRIER FAMILY 40 MEMBER"/>
    <property type="match status" value="1"/>
</dbReference>
<evidence type="ECO:0000313" key="8">
    <source>
        <dbReference type="EMBL" id="KAF9972656.1"/>
    </source>
</evidence>
<dbReference type="OrthoDB" id="648861at2759"/>
<protein>
    <recommendedName>
        <fullName evidence="6">Solute carrier family 40 member</fullName>
    </recommendedName>
</protein>
<name>A0A9P6JFZ7_9FUNG</name>
<dbReference type="Proteomes" id="UP000749646">
    <property type="component" value="Unassembled WGS sequence"/>
</dbReference>
<evidence type="ECO:0000256" key="6">
    <source>
        <dbReference type="RuleBase" id="RU365065"/>
    </source>
</evidence>
<comment type="subcellular location">
    <subcellularLocation>
        <location evidence="1 6">Membrane</location>
        <topology evidence="1 6">Multi-pass membrane protein</topology>
    </subcellularLocation>
</comment>